<evidence type="ECO:0000313" key="2">
    <source>
        <dbReference type="EMBL" id="MBD8033223.1"/>
    </source>
</evidence>
<keyword evidence="3" id="KW-1185">Reference proteome</keyword>
<protein>
    <submittedName>
        <fullName evidence="2">Pyridoxamine 5'-phosphate oxidase family protein</fullName>
    </submittedName>
</protein>
<evidence type="ECO:0000259" key="1">
    <source>
        <dbReference type="Pfam" id="PF01243"/>
    </source>
</evidence>
<dbReference type="RefSeq" id="WP_191703795.1">
    <property type="nucleotide sequence ID" value="NZ_JACSPW010000007.1"/>
</dbReference>
<dbReference type="Pfam" id="PF01243">
    <property type="entry name" value="PNPOx_N"/>
    <property type="match status" value="1"/>
</dbReference>
<evidence type="ECO:0000313" key="3">
    <source>
        <dbReference type="Proteomes" id="UP000600565"/>
    </source>
</evidence>
<dbReference type="EMBL" id="JACSPW010000007">
    <property type="protein sequence ID" value="MBD8033223.1"/>
    <property type="molecule type" value="Genomic_DNA"/>
</dbReference>
<organism evidence="2 3">
    <name type="scientific">Solibacillus merdavium</name>
    <dbReference type="NCBI Taxonomy" id="2762218"/>
    <lineage>
        <taxon>Bacteria</taxon>
        <taxon>Bacillati</taxon>
        <taxon>Bacillota</taxon>
        <taxon>Bacilli</taxon>
        <taxon>Bacillales</taxon>
        <taxon>Caryophanaceae</taxon>
        <taxon>Solibacillus</taxon>
    </lineage>
</organism>
<dbReference type="InterPro" id="IPR012349">
    <property type="entry name" value="Split_barrel_FMN-bd"/>
</dbReference>
<name>A0ABR8XMR3_9BACL</name>
<accession>A0ABR8XMR3</accession>
<dbReference type="InterPro" id="IPR011576">
    <property type="entry name" value="Pyridox_Oxase_N"/>
</dbReference>
<feature type="domain" description="Pyridoxamine 5'-phosphate oxidase N-terminal" evidence="1">
    <location>
        <begin position="10"/>
        <end position="120"/>
    </location>
</feature>
<dbReference type="Gene3D" id="2.30.110.10">
    <property type="entry name" value="Electron Transport, Fmn-binding Protein, Chain A"/>
    <property type="match status" value="1"/>
</dbReference>
<sequence length="134" mass="15121">MKSNKDIALQILNENSIGVMATNNNGVPNSRYMTFHYVESKLYTVAEKDSTVAREITEYGGTHILLGYESEGILETFLEIEGSAVTTLNDIVKQQLLEKYPSHAEGDYVLIQITPTRMRIMNKNGKNQEEVHLI</sequence>
<comment type="caution">
    <text evidence="2">The sequence shown here is derived from an EMBL/GenBank/DDBJ whole genome shotgun (WGS) entry which is preliminary data.</text>
</comment>
<proteinExistence type="predicted"/>
<dbReference type="Proteomes" id="UP000600565">
    <property type="component" value="Unassembled WGS sequence"/>
</dbReference>
<dbReference type="SUPFAM" id="SSF50475">
    <property type="entry name" value="FMN-binding split barrel"/>
    <property type="match status" value="1"/>
</dbReference>
<reference evidence="2 3" key="1">
    <citation type="submission" date="2020-08" db="EMBL/GenBank/DDBJ databases">
        <title>A Genomic Blueprint of the Chicken Gut Microbiome.</title>
        <authorList>
            <person name="Gilroy R."/>
            <person name="Ravi A."/>
            <person name="Getino M."/>
            <person name="Pursley I."/>
            <person name="Horton D.L."/>
            <person name="Alikhan N.-F."/>
            <person name="Baker D."/>
            <person name="Gharbi K."/>
            <person name="Hall N."/>
            <person name="Watson M."/>
            <person name="Adriaenssens E.M."/>
            <person name="Foster-Nyarko E."/>
            <person name="Jarju S."/>
            <person name="Secka A."/>
            <person name="Antonio M."/>
            <person name="Oren A."/>
            <person name="Chaudhuri R."/>
            <person name="La Ragione R.M."/>
            <person name="Hildebrand F."/>
            <person name="Pallen M.J."/>
        </authorList>
    </citation>
    <scope>NUCLEOTIDE SEQUENCE [LARGE SCALE GENOMIC DNA]</scope>
    <source>
        <strain evidence="2 3">Sa1YVA6</strain>
    </source>
</reference>
<gene>
    <name evidence="2" type="ORF">H9632_09095</name>
</gene>